<name>A0A644ZJ91_9ZZZZ</name>
<accession>A0A644ZJ91</accession>
<dbReference type="AlphaFoldDB" id="A0A644ZJ91"/>
<dbReference type="EMBL" id="VSSQ01009184">
    <property type="protein sequence ID" value="MPM40936.1"/>
    <property type="molecule type" value="Genomic_DNA"/>
</dbReference>
<dbReference type="InterPro" id="IPR032578">
    <property type="entry name" value="DUF4919"/>
</dbReference>
<comment type="caution">
    <text evidence="1">The sequence shown here is derived from an EMBL/GenBank/DDBJ whole genome shotgun (WGS) entry which is preliminary data.</text>
</comment>
<sequence>MIYSSGDGKSVKSAFVVDCVNDEYHILSDMGLKLERQALVDGPCDRMDVKPEGKDTPEEFRKIKAVYFNVSKPFETLSRMFDK</sequence>
<protein>
    <submittedName>
        <fullName evidence="1">Uncharacterized protein</fullName>
    </submittedName>
</protein>
<proteinExistence type="predicted"/>
<evidence type="ECO:0000313" key="1">
    <source>
        <dbReference type="EMBL" id="MPM40936.1"/>
    </source>
</evidence>
<reference evidence="1" key="1">
    <citation type="submission" date="2019-08" db="EMBL/GenBank/DDBJ databases">
        <authorList>
            <person name="Kucharzyk K."/>
            <person name="Murdoch R.W."/>
            <person name="Higgins S."/>
            <person name="Loffler F."/>
        </authorList>
    </citation>
    <scope>NUCLEOTIDE SEQUENCE</scope>
</reference>
<organism evidence="1">
    <name type="scientific">bioreactor metagenome</name>
    <dbReference type="NCBI Taxonomy" id="1076179"/>
    <lineage>
        <taxon>unclassified sequences</taxon>
        <taxon>metagenomes</taxon>
        <taxon>ecological metagenomes</taxon>
    </lineage>
</organism>
<dbReference type="Pfam" id="PF16266">
    <property type="entry name" value="DUF4919"/>
    <property type="match status" value="1"/>
</dbReference>
<gene>
    <name evidence="1" type="ORF">SDC9_87585</name>
</gene>